<sequence>MESHSNSTSSSVTTNNSNIIAKRPSKDRHTKVDGRGRRIRMPALCAARVFQLTRELGHKSDGETIEWLLQQAEPSIIAATGTGTIPANFSSLNVSLRSSGSSSLSLSSSKSVPLSFHGALPLYSNNNGGFGVAFHHNHHQFYHQHQANSGDHHHYSFREDLFKESSDHQRNAPETASAVTVTSTSSSSVRLNNNNSDNNNHNVMPPAAAMWAVAQAANTGANAFWMLPVGGSGGAGSDPQMWSTFPAAQNYSLGSLIANQQQIGGQQSNNIGVTAAYSNSNSGRAADLAMNLEQDHQENNQVSDSGEEDSQE</sequence>
<evidence type="ECO:0000313" key="1">
    <source>
        <dbReference type="EMBL" id="KAJ4701098.1"/>
    </source>
</evidence>
<organism evidence="1 2">
    <name type="scientific">Melia azedarach</name>
    <name type="common">Chinaberry tree</name>
    <dbReference type="NCBI Taxonomy" id="155640"/>
    <lineage>
        <taxon>Eukaryota</taxon>
        <taxon>Viridiplantae</taxon>
        <taxon>Streptophyta</taxon>
        <taxon>Embryophyta</taxon>
        <taxon>Tracheophyta</taxon>
        <taxon>Spermatophyta</taxon>
        <taxon>Magnoliopsida</taxon>
        <taxon>eudicotyledons</taxon>
        <taxon>Gunneridae</taxon>
        <taxon>Pentapetalae</taxon>
        <taxon>rosids</taxon>
        <taxon>malvids</taxon>
        <taxon>Sapindales</taxon>
        <taxon>Meliaceae</taxon>
        <taxon>Melia</taxon>
    </lineage>
</organism>
<name>A0ACC1WQ89_MELAZ</name>
<gene>
    <name evidence="1" type="ORF">OWV82_024388</name>
</gene>
<evidence type="ECO:0000313" key="2">
    <source>
        <dbReference type="Proteomes" id="UP001164539"/>
    </source>
</evidence>
<proteinExistence type="predicted"/>
<reference evidence="1 2" key="1">
    <citation type="journal article" date="2023" name="Science">
        <title>Complex scaffold remodeling in plant triterpene biosynthesis.</title>
        <authorList>
            <person name="De La Pena R."/>
            <person name="Hodgson H."/>
            <person name="Liu J.C."/>
            <person name="Stephenson M.J."/>
            <person name="Martin A.C."/>
            <person name="Owen C."/>
            <person name="Harkess A."/>
            <person name="Leebens-Mack J."/>
            <person name="Jimenez L.E."/>
            <person name="Osbourn A."/>
            <person name="Sattely E.S."/>
        </authorList>
    </citation>
    <scope>NUCLEOTIDE SEQUENCE [LARGE SCALE GENOMIC DNA]</scope>
    <source>
        <strain evidence="2">cv. JPN11</strain>
        <tissue evidence="1">Leaf</tissue>
    </source>
</reference>
<accession>A0ACC1WQ89</accession>
<dbReference type="EMBL" id="CM051407">
    <property type="protein sequence ID" value="KAJ4701098.1"/>
    <property type="molecule type" value="Genomic_DNA"/>
</dbReference>
<keyword evidence="2" id="KW-1185">Reference proteome</keyword>
<protein>
    <submittedName>
        <fullName evidence="1">Transcription factor</fullName>
    </submittedName>
</protein>
<comment type="caution">
    <text evidence="1">The sequence shown here is derived from an EMBL/GenBank/DDBJ whole genome shotgun (WGS) entry which is preliminary data.</text>
</comment>
<dbReference type="Proteomes" id="UP001164539">
    <property type="component" value="Chromosome 14"/>
</dbReference>